<dbReference type="Proteomes" id="UP000249547">
    <property type="component" value="Unassembled WGS sequence"/>
</dbReference>
<dbReference type="AlphaFoldDB" id="A0A327QQ97"/>
<name>A0A327QQ97_9BACT</name>
<proteinExistence type="predicted"/>
<gene>
    <name evidence="1" type="ORF">LX64_02683</name>
</gene>
<evidence type="ECO:0000313" key="1">
    <source>
        <dbReference type="EMBL" id="RAJ05523.1"/>
    </source>
</evidence>
<organism evidence="1 2">
    <name type="scientific">Chitinophaga skermanii</name>
    <dbReference type="NCBI Taxonomy" id="331697"/>
    <lineage>
        <taxon>Bacteria</taxon>
        <taxon>Pseudomonadati</taxon>
        <taxon>Bacteroidota</taxon>
        <taxon>Chitinophagia</taxon>
        <taxon>Chitinophagales</taxon>
        <taxon>Chitinophagaceae</taxon>
        <taxon>Chitinophaga</taxon>
    </lineage>
</organism>
<dbReference type="EMBL" id="QLLL01000004">
    <property type="protein sequence ID" value="RAJ05523.1"/>
    <property type="molecule type" value="Genomic_DNA"/>
</dbReference>
<dbReference type="OrthoDB" id="645138at2"/>
<accession>A0A327QQ97</accession>
<reference evidence="1 2" key="1">
    <citation type="submission" date="2018-06" db="EMBL/GenBank/DDBJ databases">
        <title>Genomic Encyclopedia of Archaeal and Bacterial Type Strains, Phase II (KMG-II): from individual species to whole genera.</title>
        <authorList>
            <person name="Goeker M."/>
        </authorList>
    </citation>
    <scope>NUCLEOTIDE SEQUENCE [LARGE SCALE GENOMIC DNA]</scope>
    <source>
        <strain evidence="1 2">DSM 23857</strain>
    </source>
</reference>
<dbReference type="RefSeq" id="WP_111598107.1">
    <property type="nucleotide sequence ID" value="NZ_QLLL01000004.1"/>
</dbReference>
<evidence type="ECO:0000313" key="2">
    <source>
        <dbReference type="Proteomes" id="UP000249547"/>
    </source>
</evidence>
<keyword evidence="2" id="KW-1185">Reference proteome</keyword>
<comment type="caution">
    <text evidence="1">The sequence shown here is derived from an EMBL/GenBank/DDBJ whole genome shotgun (WGS) entry which is preliminary data.</text>
</comment>
<protein>
    <submittedName>
        <fullName evidence="1">Uncharacterized protein</fullName>
    </submittedName>
</protein>
<sequence>MGKVIPLYSKHLEQVSFYKTTNGFIATTPNKKVNKWAGEQYDAIRAHRKEFGKAAQVAADIRVAFADIMAHIPSPSMYRRLSSRLLQVLKSDITNIRGERTVEEGDVLMMKGFEFNQSTAFNRACRARYDVMIDRVSGEGKVTIPAFKPTQKLHAPKSATHCKLVATLHAINFDSNDVDSIPLSTDALPLNKHQFEDITFNFNFTPNDPRHLFVSVGIVFIEMINNREYKIMAGKFNAMAVVAVFPKPVATAIVTTIAKEKPQITKHPIAQPAQRKIRTPRMIKRARYLQQAYHPLE</sequence>